<dbReference type="InterPro" id="IPR053135">
    <property type="entry name" value="AKR2_Oxidoreductase"/>
</dbReference>
<name>A0ABV2GDT1_9BACL</name>
<evidence type="ECO:0000313" key="3">
    <source>
        <dbReference type="Proteomes" id="UP001549099"/>
    </source>
</evidence>
<dbReference type="InterPro" id="IPR020471">
    <property type="entry name" value="AKR"/>
</dbReference>
<dbReference type="Proteomes" id="UP001549099">
    <property type="component" value="Unassembled WGS sequence"/>
</dbReference>
<accession>A0ABV2GDT1</accession>
<keyword evidence="3" id="KW-1185">Reference proteome</keyword>
<protein>
    <submittedName>
        <fullName evidence="2">Aryl-alcohol dehydrogenase-like predicted oxidoreductase</fullName>
    </submittedName>
</protein>
<reference evidence="2 3" key="1">
    <citation type="submission" date="2024-06" db="EMBL/GenBank/DDBJ databases">
        <title>Genomic Encyclopedia of Type Strains, Phase IV (KMG-IV): sequencing the most valuable type-strain genomes for metagenomic binning, comparative biology and taxonomic classification.</title>
        <authorList>
            <person name="Goeker M."/>
        </authorList>
    </citation>
    <scope>NUCLEOTIDE SEQUENCE [LARGE SCALE GENOMIC DNA]</scope>
    <source>
        <strain evidence="2 3">DSM 26128</strain>
    </source>
</reference>
<organism evidence="2 3">
    <name type="scientific">Bhargavaea ullalensis</name>
    <dbReference type="NCBI Taxonomy" id="1265685"/>
    <lineage>
        <taxon>Bacteria</taxon>
        <taxon>Bacillati</taxon>
        <taxon>Bacillota</taxon>
        <taxon>Bacilli</taxon>
        <taxon>Bacillales</taxon>
        <taxon>Caryophanaceae</taxon>
        <taxon>Bhargavaea</taxon>
    </lineage>
</organism>
<proteinExistence type="predicted"/>
<evidence type="ECO:0000259" key="1">
    <source>
        <dbReference type="Pfam" id="PF00248"/>
    </source>
</evidence>
<dbReference type="PANTHER" id="PTHR43312">
    <property type="entry name" value="D-THREO-ALDOSE 1-DEHYDROGENASE"/>
    <property type="match status" value="1"/>
</dbReference>
<dbReference type="Gene3D" id="3.20.20.100">
    <property type="entry name" value="NADP-dependent oxidoreductase domain"/>
    <property type="match status" value="1"/>
</dbReference>
<dbReference type="EMBL" id="JBEPLW010000023">
    <property type="protein sequence ID" value="MET3576450.1"/>
    <property type="molecule type" value="Genomic_DNA"/>
</dbReference>
<sequence>MEKRKLGNDGPYVSEIAFGCMSLPDDLDASSRIIDAALDAGINYFDTADLYMRGRNEELTGRALGSRRKDVILATKVGNRWTEGRDGWTWDASPEYIRSAVRDSLRRLQTDYIDLYQLHGGTNEDDLDAVIDVFEELKKEGLIRQYGISSIRPNAFRPFLEKSEAVSVMMQYSLLDRRPEEWLAGIQNNGASVVARGPLAKGLLTAEAGKRSAQSEGFESYSGSELREIADEFSRLPGSLHGAALGFVLGRPEVAAAVAGASSAGQLEETLKAYRDMPDKETIEAYAALTKTARYENHRE</sequence>
<comment type="caution">
    <text evidence="2">The sequence shown here is derived from an EMBL/GenBank/DDBJ whole genome shotgun (WGS) entry which is preliminary data.</text>
</comment>
<gene>
    <name evidence="2" type="ORF">ABID49_002368</name>
</gene>
<evidence type="ECO:0000313" key="2">
    <source>
        <dbReference type="EMBL" id="MET3576450.1"/>
    </source>
</evidence>
<dbReference type="RefSeq" id="WP_354198508.1">
    <property type="nucleotide sequence ID" value="NZ_JBEPLW010000023.1"/>
</dbReference>
<feature type="domain" description="NADP-dependent oxidoreductase" evidence="1">
    <location>
        <begin position="16"/>
        <end position="278"/>
    </location>
</feature>
<dbReference type="PANTHER" id="PTHR43312:SF1">
    <property type="entry name" value="NADP-DEPENDENT OXIDOREDUCTASE DOMAIN-CONTAINING PROTEIN"/>
    <property type="match status" value="1"/>
</dbReference>
<dbReference type="Pfam" id="PF00248">
    <property type="entry name" value="Aldo_ket_red"/>
    <property type="match status" value="1"/>
</dbReference>
<dbReference type="InterPro" id="IPR023210">
    <property type="entry name" value="NADP_OxRdtase_dom"/>
</dbReference>
<dbReference type="SUPFAM" id="SSF51430">
    <property type="entry name" value="NAD(P)-linked oxidoreductase"/>
    <property type="match status" value="1"/>
</dbReference>
<dbReference type="InterPro" id="IPR036812">
    <property type="entry name" value="NAD(P)_OxRdtase_dom_sf"/>
</dbReference>
<dbReference type="PRINTS" id="PR00069">
    <property type="entry name" value="ALDKETRDTASE"/>
</dbReference>
<dbReference type="CDD" id="cd19086">
    <property type="entry name" value="AKR_AKR11C1"/>
    <property type="match status" value="1"/>
</dbReference>